<feature type="region of interest" description="Disordered" evidence="4">
    <location>
        <begin position="1"/>
        <end position="27"/>
    </location>
</feature>
<keyword evidence="6" id="KW-0966">Cell projection</keyword>
<keyword evidence="3" id="KW-1005">Bacterial flagellum biogenesis</keyword>
<gene>
    <name evidence="6" type="ORF">E4665_01010</name>
</gene>
<accession>A0A4Z0GSB3</accession>
<name>A0A4Z0GSB3_9BACL</name>
<comment type="similarity">
    <text evidence="2">Belongs to the FliK family.</text>
</comment>
<dbReference type="Gene3D" id="3.30.750.140">
    <property type="match status" value="1"/>
</dbReference>
<dbReference type="Pfam" id="PF02120">
    <property type="entry name" value="Flg_hook"/>
    <property type="match status" value="1"/>
</dbReference>
<evidence type="ECO:0000313" key="7">
    <source>
        <dbReference type="Proteomes" id="UP000298347"/>
    </source>
</evidence>
<dbReference type="EMBL" id="SRJD01000001">
    <property type="protein sequence ID" value="TGB00284.1"/>
    <property type="molecule type" value="Genomic_DNA"/>
</dbReference>
<dbReference type="OrthoDB" id="2990946at2"/>
<evidence type="ECO:0000256" key="4">
    <source>
        <dbReference type="SAM" id="MobiDB-lite"/>
    </source>
</evidence>
<organism evidence="6 7">
    <name type="scientific">Sporolactobacillus shoreae</name>
    <dbReference type="NCBI Taxonomy" id="1465501"/>
    <lineage>
        <taxon>Bacteria</taxon>
        <taxon>Bacillati</taxon>
        <taxon>Bacillota</taxon>
        <taxon>Bacilli</taxon>
        <taxon>Bacillales</taxon>
        <taxon>Sporolactobacillaceae</taxon>
        <taxon>Sporolactobacillus</taxon>
    </lineage>
</organism>
<keyword evidence="7" id="KW-1185">Reference proteome</keyword>
<sequence length="465" mass="49198">METQIALSVQEGKGAGAHDKKKKTGQPEDFSFLTLFNTVTQSFSPASAKSVAPKGIGQLKNSQHNEKSKVGTDQISEKIPPTSGKRSDSATTIGRQISDTAKTHEAILIENPQTVIVGMSRLKKNEVNSKNQAGSAQQSTGKQVGYHSGNAQSAQNASTSVLKVNSDHASVSAQIKSDLATLINAHSDQAQVENSTKNSFIASRIADAVRNDTEAKIPSAKADIHANVVQPAALKMGRLLRAADNPATGLNLPEKAESTSDQAPSKTAEPALTSSVRKVAVLPLSQVAARQMSHTELFVSFTGTAQRENSNPVSTQVSDQMVKWMGKSSFRLDPGGTKNLTVTLYPEHLGKLTVSVTQTSDGMIARIIAGTKTAKDLLESGIGQLRNDLAAQGVTIGQIDVSRQWQSAAAGESQNMNQQQTNQDTNGQSGGKDDESKQKKSARPVDGNNAGQSFLEWMTGGVPST</sequence>
<dbReference type="AlphaFoldDB" id="A0A4Z0GSB3"/>
<dbReference type="InterPro" id="IPR038610">
    <property type="entry name" value="FliK-like_C_sf"/>
</dbReference>
<dbReference type="GO" id="GO:0044780">
    <property type="term" value="P:bacterial-type flagellum assembly"/>
    <property type="evidence" value="ECO:0007669"/>
    <property type="project" value="InterPro"/>
</dbReference>
<feature type="compositionally biased region" description="Polar residues" evidence="4">
    <location>
        <begin position="128"/>
        <end position="142"/>
    </location>
</feature>
<comment type="function">
    <text evidence="1">Controls the length of the flagellar hook.</text>
</comment>
<keyword evidence="6" id="KW-0969">Cilium</keyword>
<evidence type="ECO:0000256" key="2">
    <source>
        <dbReference type="ARBA" id="ARBA00009149"/>
    </source>
</evidence>
<evidence type="ECO:0000256" key="3">
    <source>
        <dbReference type="ARBA" id="ARBA00022795"/>
    </source>
</evidence>
<evidence type="ECO:0000259" key="5">
    <source>
        <dbReference type="Pfam" id="PF02120"/>
    </source>
</evidence>
<dbReference type="CDD" id="cd17470">
    <property type="entry name" value="T3SS_Flik_C"/>
    <property type="match status" value="1"/>
</dbReference>
<feature type="region of interest" description="Disordered" evidence="4">
    <location>
        <begin position="127"/>
        <end position="152"/>
    </location>
</feature>
<dbReference type="RefSeq" id="WP_135346930.1">
    <property type="nucleotide sequence ID" value="NZ_SRJD01000001.1"/>
</dbReference>
<protein>
    <submittedName>
        <fullName evidence="6">Flagellar hook-length control protein FliK</fullName>
    </submittedName>
</protein>
<feature type="domain" description="Flagellar hook-length control protein-like C-terminal" evidence="5">
    <location>
        <begin position="334"/>
        <end position="407"/>
    </location>
</feature>
<proteinExistence type="inferred from homology"/>
<dbReference type="InterPro" id="IPR001635">
    <property type="entry name" value="Flag_hook_Flik"/>
</dbReference>
<keyword evidence="6" id="KW-0282">Flagellum</keyword>
<reference evidence="6 7" key="1">
    <citation type="journal article" date="2015" name="Int. J. Syst. Evol. Microbiol.">
        <title>Sporolactobacillus shoreae sp. nov. and Sporolactobacillus spathodeae sp. nov., two spore-forming lactic acid bacteria isolated from tree barks in Thailand.</title>
        <authorList>
            <person name="Thamacharoensuk T."/>
            <person name="Kitahara M."/>
            <person name="Ohkuma M."/>
            <person name="Thongchul N."/>
            <person name="Tanasupawat S."/>
        </authorList>
    </citation>
    <scope>NUCLEOTIDE SEQUENCE [LARGE SCALE GENOMIC DNA]</scope>
    <source>
        <strain evidence="6 7">BK92</strain>
    </source>
</reference>
<evidence type="ECO:0000256" key="1">
    <source>
        <dbReference type="ARBA" id="ARBA00003944"/>
    </source>
</evidence>
<feature type="region of interest" description="Disordered" evidence="4">
    <location>
        <begin position="56"/>
        <end position="90"/>
    </location>
</feature>
<evidence type="ECO:0000313" key="6">
    <source>
        <dbReference type="EMBL" id="TGB00284.1"/>
    </source>
</evidence>
<dbReference type="Proteomes" id="UP000298347">
    <property type="component" value="Unassembled WGS sequence"/>
</dbReference>
<feature type="compositionally biased region" description="Low complexity" evidence="4">
    <location>
        <begin position="414"/>
        <end position="427"/>
    </location>
</feature>
<dbReference type="InterPro" id="IPR021136">
    <property type="entry name" value="Flagellar_hook_control-like_C"/>
</dbReference>
<comment type="caution">
    <text evidence="6">The sequence shown here is derived from an EMBL/GenBank/DDBJ whole genome shotgun (WGS) entry which is preliminary data.</text>
</comment>
<dbReference type="GO" id="GO:0009424">
    <property type="term" value="C:bacterial-type flagellum hook"/>
    <property type="evidence" value="ECO:0007669"/>
    <property type="project" value="InterPro"/>
</dbReference>
<feature type="region of interest" description="Disordered" evidence="4">
    <location>
        <begin position="407"/>
        <end position="465"/>
    </location>
</feature>
<dbReference type="PRINTS" id="PR01007">
    <property type="entry name" value="FLGHOOKFLIK"/>
</dbReference>
<feature type="region of interest" description="Disordered" evidence="4">
    <location>
        <begin position="246"/>
        <end position="272"/>
    </location>
</feature>